<evidence type="ECO:0000313" key="3">
    <source>
        <dbReference type="EnsemblPlants" id="PNT70795"/>
    </source>
</evidence>
<proteinExistence type="predicted"/>
<reference evidence="3" key="3">
    <citation type="submission" date="2018-08" db="UniProtKB">
        <authorList>
            <consortium name="EnsemblPlants"/>
        </authorList>
    </citation>
    <scope>IDENTIFICATION</scope>
    <source>
        <strain evidence="3">cv. Bd21</strain>
    </source>
</reference>
<evidence type="ECO:0000313" key="2">
    <source>
        <dbReference type="EMBL" id="PNT70795.1"/>
    </source>
</evidence>
<name>A0A2K2D949_BRADI</name>
<accession>A0A2K2D949</accession>
<dbReference type="EnsemblPlants" id="PNT70795">
    <property type="protein sequence ID" value="PNT70795"/>
    <property type="gene ID" value="BRADI_2g18175v3"/>
</dbReference>
<dbReference type="EMBL" id="CM000881">
    <property type="protein sequence ID" value="PNT70795.1"/>
    <property type="molecule type" value="Genomic_DNA"/>
</dbReference>
<dbReference type="Proteomes" id="UP000008810">
    <property type="component" value="Chromosome 2"/>
</dbReference>
<reference evidence="2 3" key="1">
    <citation type="journal article" date="2010" name="Nature">
        <title>Genome sequencing and analysis of the model grass Brachypodium distachyon.</title>
        <authorList>
            <consortium name="International Brachypodium Initiative"/>
        </authorList>
    </citation>
    <scope>NUCLEOTIDE SEQUENCE [LARGE SCALE GENOMIC DNA]</scope>
    <source>
        <strain evidence="2 3">Bd21</strain>
    </source>
</reference>
<organism evidence="2">
    <name type="scientific">Brachypodium distachyon</name>
    <name type="common">Purple false brome</name>
    <name type="synonym">Trachynia distachya</name>
    <dbReference type="NCBI Taxonomy" id="15368"/>
    <lineage>
        <taxon>Eukaryota</taxon>
        <taxon>Viridiplantae</taxon>
        <taxon>Streptophyta</taxon>
        <taxon>Embryophyta</taxon>
        <taxon>Tracheophyta</taxon>
        <taxon>Spermatophyta</taxon>
        <taxon>Magnoliopsida</taxon>
        <taxon>Liliopsida</taxon>
        <taxon>Poales</taxon>
        <taxon>Poaceae</taxon>
        <taxon>BOP clade</taxon>
        <taxon>Pooideae</taxon>
        <taxon>Stipodae</taxon>
        <taxon>Brachypodieae</taxon>
        <taxon>Brachypodium</taxon>
    </lineage>
</organism>
<reference evidence="2" key="2">
    <citation type="submission" date="2017-06" db="EMBL/GenBank/DDBJ databases">
        <title>WGS assembly of Brachypodium distachyon.</title>
        <authorList>
            <consortium name="The International Brachypodium Initiative"/>
            <person name="Lucas S."/>
            <person name="Harmon-Smith M."/>
            <person name="Lail K."/>
            <person name="Tice H."/>
            <person name="Grimwood J."/>
            <person name="Bruce D."/>
            <person name="Barry K."/>
            <person name="Shu S."/>
            <person name="Lindquist E."/>
            <person name="Wang M."/>
            <person name="Pitluck S."/>
            <person name="Vogel J.P."/>
            <person name="Garvin D.F."/>
            <person name="Mockler T.C."/>
            <person name="Schmutz J."/>
            <person name="Rokhsar D."/>
            <person name="Bevan M.W."/>
        </authorList>
    </citation>
    <scope>NUCLEOTIDE SEQUENCE</scope>
    <source>
        <strain evidence="2">Bd21</strain>
    </source>
</reference>
<dbReference type="InParanoid" id="A0A2K2D949"/>
<feature type="region of interest" description="Disordered" evidence="1">
    <location>
        <begin position="23"/>
        <end position="42"/>
    </location>
</feature>
<feature type="compositionally biased region" description="Polar residues" evidence="1">
    <location>
        <begin position="31"/>
        <end position="40"/>
    </location>
</feature>
<gene>
    <name evidence="2" type="ORF">BRADI_2g18175v3</name>
</gene>
<protein>
    <submittedName>
        <fullName evidence="2 3">Uncharacterized protein</fullName>
    </submittedName>
</protein>
<dbReference type="Gramene" id="PNT70795">
    <property type="protein sequence ID" value="PNT70795"/>
    <property type="gene ID" value="BRADI_2g18175v3"/>
</dbReference>
<evidence type="ECO:0000256" key="1">
    <source>
        <dbReference type="SAM" id="MobiDB-lite"/>
    </source>
</evidence>
<keyword evidence="4" id="KW-1185">Reference proteome</keyword>
<sequence>MPPRTLEQNIAISCRGFSLHFRSSVPHPQHSRSGGATPSTAPVLEARDPTLRRAFMPPFPTSAATAGGGGVDFSTGSAATAALPSSSRKKSWCAGEDALLRQVGGVASLHSPSTAARYVVTLLKNFLSFNYYTPSDPKLILNSNLPNYGCIYS</sequence>
<evidence type="ECO:0000313" key="4">
    <source>
        <dbReference type="Proteomes" id="UP000008810"/>
    </source>
</evidence>
<dbReference type="AlphaFoldDB" id="A0A2K2D949"/>